<proteinExistence type="predicted"/>
<feature type="transmembrane region" description="Helical" evidence="1">
    <location>
        <begin position="186"/>
        <end position="204"/>
    </location>
</feature>
<keyword evidence="3" id="KW-1185">Reference proteome</keyword>
<name>A0A5D6VIG0_9BACT</name>
<feature type="transmembrane region" description="Helical" evidence="1">
    <location>
        <begin position="20"/>
        <end position="38"/>
    </location>
</feature>
<dbReference type="EMBL" id="VTHL01000001">
    <property type="protein sequence ID" value="TYZ14579.1"/>
    <property type="molecule type" value="Genomic_DNA"/>
</dbReference>
<gene>
    <name evidence="2" type="ORF">FY528_00710</name>
</gene>
<feature type="transmembrane region" description="Helical" evidence="1">
    <location>
        <begin position="113"/>
        <end position="132"/>
    </location>
</feature>
<sequence length="449" mass="51210">MPITAPSPTAEAPWSEFEKAVFRLAFLYFFLQILPLDWKYYRDVAANWHGFSFGDIFRLAHYSPRVFNGPDSFVNWAVVALVAVVGAIIWSFFDRQRTEYNTLYYWLRVLVRYRLAAALLAYGFLKFFPLQAPPPSLSHLNTHYGDLSNWKIFALSLGIVPSYQSFLGLVEITAALLLLNRRTASIGAFLSLSFLGNVFLSNLAYEGGEYVYSFYLIALGLLVLWYDARRVNDLLTLERPAVPNRFRLQLPEAWKRTTRQGLKWGFVLLFVAVYGAKTYAAYQRGSYHYPAATGLPNAAGLYNVREFRLAGQVRPYSATDPERWQDVVLEKWNTLSVRSNQPVVLDRTNTEAIHAQDADRNFEYAGAAGRHYYAYQLSPDGQTLTLQNRNPLEGPGKLTLHLTRPDARTLTLRGTDEQGRDLQVVLEKRDKKYLLEEATKTGRRGGLKL</sequence>
<protein>
    <submittedName>
        <fullName evidence="2">DoxX family protein</fullName>
    </submittedName>
</protein>
<comment type="caution">
    <text evidence="2">The sequence shown here is derived from an EMBL/GenBank/DDBJ whole genome shotgun (WGS) entry which is preliminary data.</text>
</comment>
<feature type="transmembrane region" description="Helical" evidence="1">
    <location>
        <begin position="152"/>
        <end position="179"/>
    </location>
</feature>
<feature type="transmembrane region" description="Helical" evidence="1">
    <location>
        <begin position="73"/>
        <end position="93"/>
    </location>
</feature>
<reference evidence="2 3" key="1">
    <citation type="submission" date="2019-08" db="EMBL/GenBank/DDBJ databases">
        <authorList>
            <person name="Seo M.-J."/>
        </authorList>
    </citation>
    <scope>NUCLEOTIDE SEQUENCE [LARGE SCALE GENOMIC DNA]</scope>
    <source>
        <strain evidence="2 3">KIGAM108</strain>
    </source>
</reference>
<organism evidence="2 3">
    <name type="scientific">Hymenobacter lutimineralis</name>
    <dbReference type="NCBI Taxonomy" id="2606448"/>
    <lineage>
        <taxon>Bacteria</taxon>
        <taxon>Pseudomonadati</taxon>
        <taxon>Bacteroidota</taxon>
        <taxon>Cytophagia</taxon>
        <taxon>Cytophagales</taxon>
        <taxon>Hymenobacteraceae</taxon>
        <taxon>Hymenobacter</taxon>
    </lineage>
</organism>
<feature type="transmembrane region" description="Helical" evidence="1">
    <location>
        <begin position="210"/>
        <end position="228"/>
    </location>
</feature>
<evidence type="ECO:0000313" key="3">
    <source>
        <dbReference type="Proteomes" id="UP000322791"/>
    </source>
</evidence>
<feature type="transmembrane region" description="Helical" evidence="1">
    <location>
        <begin position="264"/>
        <end position="282"/>
    </location>
</feature>
<evidence type="ECO:0000256" key="1">
    <source>
        <dbReference type="SAM" id="Phobius"/>
    </source>
</evidence>
<dbReference type="Proteomes" id="UP000322791">
    <property type="component" value="Unassembled WGS sequence"/>
</dbReference>
<keyword evidence="1" id="KW-0812">Transmembrane</keyword>
<keyword evidence="1" id="KW-1133">Transmembrane helix</keyword>
<keyword evidence="1" id="KW-0472">Membrane</keyword>
<accession>A0A5D6VIG0</accession>
<evidence type="ECO:0000313" key="2">
    <source>
        <dbReference type="EMBL" id="TYZ14579.1"/>
    </source>
</evidence>
<dbReference type="AlphaFoldDB" id="A0A5D6VIG0"/>